<evidence type="ECO:0000313" key="3">
    <source>
        <dbReference type="Proteomes" id="UP001293593"/>
    </source>
</evidence>
<organism evidence="2 3">
    <name type="scientific">Acacia crassicarpa</name>
    <name type="common">northern wattle</name>
    <dbReference type="NCBI Taxonomy" id="499986"/>
    <lineage>
        <taxon>Eukaryota</taxon>
        <taxon>Viridiplantae</taxon>
        <taxon>Streptophyta</taxon>
        <taxon>Embryophyta</taxon>
        <taxon>Tracheophyta</taxon>
        <taxon>Spermatophyta</taxon>
        <taxon>Magnoliopsida</taxon>
        <taxon>eudicotyledons</taxon>
        <taxon>Gunneridae</taxon>
        <taxon>Pentapetalae</taxon>
        <taxon>rosids</taxon>
        <taxon>fabids</taxon>
        <taxon>Fabales</taxon>
        <taxon>Fabaceae</taxon>
        <taxon>Caesalpinioideae</taxon>
        <taxon>mimosoid clade</taxon>
        <taxon>Acacieae</taxon>
        <taxon>Acacia</taxon>
    </lineage>
</organism>
<feature type="region of interest" description="Disordered" evidence="1">
    <location>
        <begin position="1"/>
        <end position="78"/>
    </location>
</feature>
<dbReference type="EMBL" id="JAWXYG010000010">
    <property type="protein sequence ID" value="KAK4261338.1"/>
    <property type="molecule type" value="Genomic_DNA"/>
</dbReference>
<protein>
    <submittedName>
        <fullName evidence="2">Uncharacterized protein</fullName>
    </submittedName>
</protein>
<evidence type="ECO:0000256" key="1">
    <source>
        <dbReference type="SAM" id="MobiDB-lite"/>
    </source>
</evidence>
<dbReference type="Proteomes" id="UP001293593">
    <property type="component" value="Unassembled WGS sequence"/>
</dbReference>
<comment type="caution">
    <text evidence="2">The sequence shown here is derived from an EMBL/GenBank/DDBJ whole genome shotgun (WGS) entry which is preliminary data.</text>
</comment>
<proteinExistence type="predicted"/>
<evidence type="ECO:0000313" key="2">
    <source>
        <dbReference type="EMBL" id="KAK4261338.1"/>
    </source>
</evidence>
<reference evidence="2" key="1">
    <citation type="submission" date="2023-10" db="EMBL/GenBank/DDBJ databases">
        <title>Chromosome-level genome of the transformable northern wattle, Acacia crassicarpa.</title>
        <authorList>
            <person name="Massaro I."/>
            <person name="Sinha N.R."/>
            <person name="Poethig S."/>
            <person name="Leichty A.R."/>
        </authorList>
    </citation>
    <scope>NUCLEOTIDE SEQUENCE</scope>
    <source>
        <strain evidence="2">Acra3RX</strain>
        <tissue evidence="2">Leaf</tissue>
    </source>
</reference>
<accession>A0AAE1MGL2</accession>
<sequence>MGKSWMDVHECFNVDEGDQSKKRKRGPRNLQDDRNNKGKGIVIQDNANKIDKRNDIANKNDSGKGSQIVEQDMGRLVR</sequence>
<gene>
    <name evidence="2" type="ORF">QN277_004350</name>
</gene>
<keyword evidence="3" id="KW-1185">Reference proteome</keyword>
<feature type="compositionally biased region" description="Basic and acidic residues" evidence="1">
    <location>
        <begin position="48"/>
        <end position="62"/>
    </location>
</feature>
<dbReference type="AlphaFoldDB" id="A0AAE1MGL2"/>
<name>A0AAE1MGL2_9FABA</name>
<feature type="compositionally biased region" description="Basic and acidic residues" evidence="1">
    <location>
        <begin position="1"/>
        <end position="12"/>
    </location>
</feature>